<dbReference type="AlphaFoldDB" id="A0A811QDA7"/>
<proteinExistence type="predicted"/>
<reference evidence="2" key="1">
    <citation type="submission" date="2020-10" db="EMBL/GenBank/DDBJ databases">
        <authorList>
            <person name="Han B."/>
            <person name="Lu T."/>
            <person name="Zhao Q."/>
            <person name="Huang X."/>
            <person name="Zhao Y."/>
        </authorList>
    </citation>
    <scope>NUCLEOTIDE SEQUENCE</scope>
</reference>
<name>A0A811QDA7_9POAL</name>
<dbReference type="Gene3D" id="3.30.200.20">
    <property type="entry name" value="Phosphorylase Kinase, domain 1"/>
    <property type="match status" value="1"/>
</dbReference>
<dbReference type="PANTHER" id="PTHR45707">
    <property type="entry name" value="C2 CALCIUM/LIPID-BINDING PLANT PHOSPHORIBOSYLTRANSFERASE FAMILY PROTEIN"/>
    <property type="match status" value="1"/>
</dbReference>
<feature type="region of interest" description="Disordered" evidence="1">
    <location>
        <begin position="258"/>
        <end position="325"/>
    </location>
</feature>
<dbReference type="InterPro" id="IPR011009">
    <property type="entry name" value="Kinase-like_dom_sf"/>
</dbReference>
<accession>A0A811QDA7</accession>
<evidence type="ECO:0000313" key="3">
    <source>
        <dbReference type="Proteomes" id="UP000604825"/>
    </source>
</evidence>
<evidence type="ECO:0008006" key="4">
    <source>
        <dbReference type="Google" id="ProtNLM"/>
    </source>
</evidence>
<dbReference type="Proteomes" id="UP000604825">
    <property type="component" value="Unassembled WGS sequence"/>
</dbReference>
<gene>
    <name evidence="2" type="ORF">NCGR_LOCUS38333</name>
</gene>
<evidence type="ECO:0000256" key="1">
    <source>
        <dbReference type="SAM" id="MobiDB-lite"/>
    </source>
</evidence>
<protein>
    <recommendedName>
        <fullName evidence="4">Protein kinase domain-containing protein</fullName>
    </recommendedName>
</protein>
<organism evidence="2 3">
    <name type="scientific">Miscanthus lutarioriparius</name>
    <dbReference type="NCBI Taxonomy" id="422564"/>
    <lineage>
        <taxon>Eukaryota</taxon>
        <taxon>Viridiplantae</taxon>
        <taxon>Streptophyta</taxon>
        <taxon>Embryophyta</taxon>
        <taxon>Tracheophyta</taxon>
        <taxon>Spermatophyta</taxon>
        <taxon>Magnoliopsida</taxon>
        <taxon>Liliopsida</taxon>
        <taxon>Poales</taxon>
        <taxon>Poaceae</taxon>
        <taxon>PACMAD clade</taxon>
        <taxon>Panicoideae</taxon>
        <taxon>Andropogonodae</taxon>
        <taxon>Andropogoneae</taxon>
        <taxon>Saccharinae</taxon>
        <taxon>Miscanthus</taxon>
    </lineage>
</organism>
<dbReference type="SUPFAM" id="SSF56112">
    <property type="entry name" value="Protein kinase-like (PK-like)"/>
    <property type="match status" value="1"/>
</dbReference>
<evidence type="ECO:0000313" key="2">
    <source>
        <dbReference type="EMBL" id="CAD6254732.1"/>
    </source>
</evidence>
<dbReference type="EMBL" id="CAJGYO010000009">
    <property type="protein sequence ID" value="CAD6254732.1"/>
    <property type="molecule type" value="Genomic_DNA"/>
</dbReference>
<feature type="compositionally biased region" description="Gly residues" evidence="1">
    <location>
        <begin position="282"/>
        <end position="299"/>
    </location>
</feature>
<sequence length="570" mass="60602">MSLETLKEITNNFSIDRELGSGTFGIVYKVYTNWRDRLKGMLSCTSLEAECHQVKGCIEIAINCIDADRQKRPTIGEVVCRLNELEHVIDMSAAPCQLQQISATVGPGESSSEIHVPTSSKVLEMQPLELGLPFQPYKRNGVQTHGCEEPNKILGKVDGVYQSSLDVQQRHATVSGYRDPHTVINKLNRTSEPAQLWGSSSSMPDVVSQIQKLELNAVQKGLNVPQQLQSMSGKMPFSAAAPEEDPVSVVFNLPRKDNEMHVQGNGNGGGGARSEKHEGEQHGGGAGGVHDSSGGGKNGNSGQPQNTKGVAPGATAAVGDGPGPLGGMPPLVAGMMRPNMRVGSADFPGMYQMGGGFMDHPHGHNGSMQPGSGNGGASQGMPAGGMPASGSYQGGASAGRSESSGPEMRQAAAATGNLLALQQQQYYMALMQQLGLGMSSGRMETLLTAMAGGNLMQQQYYTALMQQQQRYMPSPWAETLKAAITAGNLRAQQGFMAFLQQQQRDVSTRQDMLQAAIASRNQIAQQYTAAMHQQQGDMSSWQETLLAAMAAMNQGSGIQLEKNLGPNRNG</sequence>
<feature type="region of interest" description="Disordered" evidence="1">
    <location>
        <begin position="359"/>
        <end position="410"/>
    </location>
</feature>
<comment type="caution">
    <text evidence="2">The sequence shown here is derived from an EMBL/GenBank/DDBJ whole genome shotgun (WGS) entry which is preliminary data.</text>
</comment>
<dbReference type="OrthoDB" id="10563485at2759"/>
<keyword evidence="3" id="KW-1185">Reference proteome</keyword>